<name>A0A1E3PAK4_WICAA</name>
<keyword evidence="2" id="KW-0507">mRNA processing</keyword>
<evidence type="ECO:0000259" key="9">
    <source>
        <dbReference type="PROSITE" id="PS50102"/>
    </source>
</evidence>
<keyword evidence="7" id="KW-0175">Coiled coil</keyword>
<evidence type="ECO:0000256" key="5">
    <source>
        <dbReference type="ARBA" id="ARBA00023187"/>
    </source>
</evidence>
<evidence type="ECO:0000256" key="2">
    <source>
        <dbReference type="ARBA" id="ARBA00022664"/>
    </source>
</evidence>
<dbReference type="PROSITE" id="PS50102">
    <property type="entry name" value="RRM"/>
    <property type="match status" value="2"/>
</dbReference>
<dbReference type="PANTHER" id="PTHR15608">
    <property type="entry name" value="SPLICING FACTOR U2AF-ASSOCIATED PROTEIN 2"/>
    <property type="match status" value="1"/>
</dbReference>
<dbReference type="GO" id="GO:0000398">
    <property type="term" value="P:mRNA splicing, via spliceosome"/>
    <property type="evidence" value="ECO:0007669"/>
    <property type="project" value="InterPro"/>
</dbReference>
<dbReference type="GeneID" id="30198283"/>
<dbReference type="GO" id="GO:0005684">
    <property type="term" value="C:U2-type spliceosomal complex"/>
    <property type="evidence" value="ECO:0007669"/>
    <property type="project" value="TreeGrafter"/>
</dbReference>
<keyword evidence="4 6" id="KW-0694">RNA-binding</keyword>
<dbReference type="SMART" id="SM00360">
    <property type="entry name" value="RRM"/>
    <property type="match status" value="2"/>
</dbReference>
<keyword evidence="5" id="KW-0508">mRNA splicing</keyword>
<evidence type="ECO:0000256" key="4">
    <source>
        <dbReference type="ARBA" id="ARBA00022884"/>
    </source>
</evidence>
<dbReference type="AlphaFoldDB" id="A0A1E3PAK4"/>
<dbReference type="InterPro" id="IPR034392">
    <property type="entry name" value="TatSF1-like_RRM1"/>
</dbReference>
<dbReference type="InterPro" id="IPR034393">
    <property type="entry name" value="TatSF1-like"/>
</dbReference>
<evidence type="ECO:0000256" key="3">
    <source>
        <dbReference type="ARBA" id="ARBA00022737"/>
    </source>
</evidence>
<keyword evidence="3" id="KW-0677">Repeat</keyword>
<feature type="non-terminal residue" evidence="10">
    <location>
        <position position="251"/>
    </location>
</feature>
<keyword evidence="11" id="KW-1185">Reference proteome</keyword>
<dbReference type="STRING" id="683960.A0A1E3PAK4"/>
<dbReference type="GO" id="GO:0005686">
    <property type="term" value="C:U2 snRNP"/>
    <property type="evidence" value="ECO:0007669"/>
    <property type="project" value="TreeGrafter"/>
</dbReference>
<dbReference type="InterPro" id="IPR012677">
    <property type="entry name" value="Nucleotide-bd_a/b_plait_sf"/>
</dbReference>
<proteinExistence type="inferred from homology"/>
<reference evidence="10 11" key="1">
    <citation type="journal article" date="2016" name="Proc. Natl. Acad. Sci. U.S.A.">
        <title>Comparative genomics of biotechnologically important yeasts.</title>
        <authorList>
            <person name="Riley R."/>
            <person name="Haridas S."/>
            <person name="Wolfe K.H."/>
            <person name="Lopes M.R."/>
            <person name="Hittinger C.T."/>
            <person name="Goeker M."/>
            <person name="Salamov A.A."/>
            <person name="Wisecaver J.H."/>
            <person name="Long T.M."/>
            <person name="Calvey C.H."/>
            <person name="Aerts A.L."/>
            <person name="Barry K.W."/>
            <person name="Choi C."/>
            <person name="Clum A."/>
            <person name="Coughlan A.Y."/>
            <person name="Deshpande S."/>
            <person name="Douglass A.P."/>
            <person name="Hanson S.J."/>
            <person name="Klenk H.-P."/>
            <person name="LaButti K.M."/>
            <person name="Lapidus A."/>
            <person name="Lindquist E.A."/>
            <person name="Lipzen A.M."/>
            <person name="Meier-Kolthoff J.P."/>
            <person name="Ohm R.A."/>
            <person name="Otillar R.P."/>
            <person name="Pangilinan J.L."/>
            <person name="Peng Y."/>
            <person name="Rokas A."/>
            <person name="Rosa C.A."/>
            <person name="Scheuner C."/>
            <person name="Sibirny A.A."/>
            <person name="Slot J.C."/>
            <person name="Stielow J.B."/>
            <person name="Sun H."/>
            <person name="Kurtzman C.P."/>
            <person name="Blackwell M."/>
            <person name="Grigoriev I.V."/>
            <person name="Jeffries T.W."/>
        </authorList>
    </citation>
    <scope>NUCLEOTIDE SEQUENCE [LARGE SCALE GENOMIC DNA]</scope>
    <source>
        <strain evidence="11">ATCC 58044 / CBS 1984 / NCYC 433 / NRRL Y-366-8</strain>
    </source>
</reference>
<dbReference type="SUPFAM" id="SSF54928">
    <property type="entry name" value="RNA-binding domain, RBD"/>
    <property type="match status" value="1"/>
</dbReference>
<dbReference type="Gene3D" id="3.30.70.330">
    <property type="match status" value="2"/>
</dbReference>
<evidence type="ECO:0000313" key="11">
    <source>
        <dbReference type="Proteomes" id="UP000094112"/>
    </source>
</evidence>
<dbReference type="PANTHER" id="PTHR15608:SF0">
    <property type="entry name" value="HIV TAT-SPECIFIC FACTOR 1"/>
    <property type="match status" value="1"/>
</dbReference>
<dbReference type="OrthoDB" id="10258585at2759"/>
<dbReference type="GO" id="GO:0003723">
    <property type="term" value="F:RNA binding"/>
    <property type="evidence" value="ECO:0007669"/>
    <property type="project" value="UniProtKB-UniRule"/>
</dbReference>
<feature type="domain" description="RRM" evidence="9">
    <location>
        <begin position="7"/>
        <end position="94"/>
    </location>
</feature>
<dbReference type="CDD" id="cd12281">
    <property type="entry name" value="RRM1_TatSF1_like"/>
    <property type="match status" value="1"/>
</dbReference>
<dbReference type="RefSeq" id="XP_019041605.1">
    <property type="nucleotide sequence ID" value="XM_019181037.1"/>
</dbReference>
<feature type="compositionally biased region" description="Basic and acidic residues" evidence="8">
    <location>
        <begin position="229"/>
        <end position="239"/>
    </location>
</feature>
<dbReference type="Pfam" id="PF00076">
    <property type="entry name" value="RRM_1"/>
    <property type="match status" value="2"/>
</dbReference>
<evidence type="ECO:0000256" key="8">
    <source>
        <dbReference type="SAM" id="MobiDB-lite"/>
    </source>
</evidence>
<evidence type="ECO:0000313" key="10">
    <source>
        <dbReference type="EMBL" id="ODQ62398.1"/>
    </source>
</evidence>
<sequence>KKSAPQTAVYVSNLPLDADLTELKQIFSKYGIIAEDLLAGKPKIKLYTDDDGKFKGDALVVYLKPESVELSIQMLNGTKLRVNGGDITVQKAEFKEKTDTEAKGTKRQLTEEEKQTIRKRLKALNEKAEDWNGDDDTINPKWLKTIVIKRAFTQEEIKEDPLVLNDIEEDMKEGCEEIGSVEKVIVFDQEEEGVVMVRFHNSDSAVKCIEKMDGRFFGGQKLAVSRYNGEHYNKTDDKGKHRKHSPDEYEN</sequence>
<feature type="non-terminal residue" evidence="10">
    <location>
        <position position="1"/>
    </location>
</feature>
<dbReference type="FunFam" id="3.30.70.330:FF:000105">
    <property type="entry name" value="HIV Tat-specific factor 1 homolog"/>
    <property type="match status" value="1"/>
</dbReference>
<evidence type="ECO:0000256" key="1">
    <source>
        <dbReference type="ARBA" id="ARBA00007747"/>
    </source>
</evidence>
<feature type="region of interest" description="Disordered" evidence="8">
    <location>
        <begin position="229"/>
        <end position="251"/>
    </location>
</feature>
<feature type="domain" description="RRM" evidence="9">
    <location>
        <begin position="144"/>
        <end position="229"/>
    </location>
</feature>
<dbReference type="InterPro" id="IPR000504">
    <property type="entry name" value="RRM_dom"/>
</dbReference>
<dbReference type="EMBL" id="KV454208">
    <property type="protein sequence ID" value="ODQ62398.1"/>
    <property type="molecule type" value="Genomic_DNA"/>
</dbReference>
<evidence type="ECO:0000256" key="7">
    <source>
        <dbReference type="SAM" id="Coils"/>
    </source>
</evidence>
<organism evidence="10 11">
    <name type="scientific">Wickerhamomyces anomalus (strain ATCC 58044 / CBS 1984 / NCYC 433 / NRRL Y-366-8)</name>
    <name type="common">Yeast</name>
    <name type="synonym">Hansenula anomala</name>
    <dbReference type="NCBI Taxonomy" id="683960"/>
    <lineage>
        <taxon>Eukaryota</taxon>
        <taxon>Fungi</taxon>
        <taxon>Dikarya</taxon>
        <taxon>Ascomycota</taxon>
        <taxon>Saccharomycotina</taxon>
        <taxon>Saccharomycetes</taxon>
        <taxon>Phaffomycetales</taxon>
        <taxon>Wickerhamomycetaceae</taxon>
        <taxon>Wickerhamomyces</taxon>
    </lineage>
</organism>
<protein>
    <recommendedName>
        <fullName evidence="9">RRM domain-containing protein</fullName>
    </recommendedName>
</protein>
<evidence type="ECO:0000256" key="6">
    <source>
        <dbReference type="PROSITE-ProRule" id="PRU00176"/>
    </source>
</evidence>
<dbReference type="InterPro" id="IPR035979">
    <property type="entry name" value="RBD_domain_sf"/>
</dbReference>
<gene>
    <name evidence="10" type="ORF">WICANDRAFT_24523</name>
</gene>
<dbReference type="Proteomes" id="UP000094112">
    <property type="component" value="Unassembled WGS sequence"/>
</dbReference>
<feature type="coiled-coil region" evidence="7">
    <location>
        <begin position="95"/>
        <end position="134"/>
    </location>
</feature>
<accession>A0A1E3PAK4</accession>
<comment type="similarity">
    <text evidence="1">Belongs to the HTATSF1 family.</text>
</comment>